<dbReference type="EMBL" id="MHIX01000039">
    <property type="protein sequence ID" value="OGY58646.1"/>
    <property type="molecule type" value="Genomic_DNA"/>
</dbReference>
<organism evidence="4 5">
    <name type="scientific">Candidatus Colwellbacteria bacterium RIFCSPHIGHO2_12_FULL_44_17</name>
    <dbReference type="NCBI Taxonomy" id="1797689"/>
    <lineage>
        <taxon>Bacteria</taxon>
        <taxon>Candidatus Colwelliibacteriota</taxon>
    </lineage>
</organism>
<keyword evidence="2" id="KW-0472">Membrane</keyword>
<dbReference type="Proteomes" id="UP000178515">
    <property type="component" value="Unassembled WGS sequence"/>
</dbReference>
<sequence>MFLYVSFRASLSIVYYPFVKRIVDIIGSLVGLFFFTLSFPFVGLLIKFETRGSILVKLERVSEGRVVQVYKFRSMVQGAHTLKPSLQHLNERGDGPFFKIKDDPRLTRIGKLIRKFRIDEFPQFINVFKGELSLVGPRPHEPNEVQSYPSEFQPLLEARAGITGLSQVSGASSLPFLKELELDQYYLLHQSFWLDLKIMAKTIGILFFDPTAV</sequence>
<feature type="domain" description="Bacterial sugar transferase" evidence="3">
    <location>
        <begin position="20"/>
        <end position="207"/>
    </location>
</feature>
<evidence type="ECO:0000259" key="3">
    <source>
        <dbReference type="Pfam" id="PF02397"/>
    </source>
</evidence>
<evidence type="ECO:0000256" key="2">
    <source>
        <dbReference type="SAM" id="Phobius"/>
    </source>
</evidence>
<reference evidence="4 5" key="1">
    <citation type="journal article" date="2016" name="Nat. Commun.">
        <title>Thousands of microbial genomes shed light on interconnected biogeochemical processes in an aquifer system.</title>
        <authorList>
            <person name="Anantharaman K."/>
            <person name="Brown C.T."/>
            <person name="Hug L.A."/>
            <person name="Sharon I."/>
            <person name="Castelle C.J."/>
            <person name="Probst A.J."/>
            <person name="Thomas B.C."/>
            <person name="Singh A."/>
            <person name="Wilkins M.J."/>
            <person name="Karaoz U."/>
            <person name="Brodie E.L."/>
            <person name="Williams K.H."/>
            <person name="Hubbard S.S."/>
            <person name="Banfield J.F."/>
        </authorList>
    </citation>
    <scope>NUCLEOTIDE SEQUENCE [LARGE SCALE GENOMIC DNA]</scope>
</reference>
<evidence type="ECO:0000313" key="4">
    <source>
        <dbReference type="EMBL" id="OGY58646.1"/>
    </source>
</evidence>
<dbReference type="STRING" id="1797689.A3F24_01765"/>
<dbReference type="GO" id="GO:0016780">
    <property type="term" value="F:phosphotransferase activity, for other substituted phosphate groups"/>
    <property type="evidence" value="ECO:0007669"/>
    <property type="project" value="TreeGrafter"/>
</dbReference>
<dbReference type="PANTHER" id="PTHR30576">
    <property type="entry name" value="COLANIC BIOSYNTHESIS UDP-GLUCOSE LIPID CARRIER TRANSFERASE"/>
    <property type="match status" value="1"/>
</dbReference>
<keyword evidence="2" id="KW-0812">Transmembrane</keyword>
<dbReference type="PANTHER" id="PTHR30576:SF10">
    <property type="entry name" value="SLL5057 PROTEIN"/>
    <property type="match status" value="1"/>
</dbReference>
<dbReference type="AlphaFoldDB" id="A0A1G1Z3Q4"/>
<name>A0A1G1Z3Q4_9BACT</name>
<evidence type="ECO:0000256" key="1">
    <source>
        <dbReference type="ARBA" id="ARBA00006464"/>
    </source>
</evidence>
<proteinExistence type="inferred from homology"/>
<dbReference type="InterPro" id="IPR003362">
    <property type="entry name" value="Bact_transf"/>
</dbReference>
<gene>
    <name evidence="4" type="ORF">A3F24_01765</name>
</gene>
<protein>
    <recommendedName>
        <fullName evidence="3">Bacterial sugar transferase domain-containing protein</fullName>
    </recommendedName>
</protein>
<dbReference type="Pfam" id="PF02397">
    <property type="entry name" value="Bac_transf"/>
    <property type="match status" value="1"/>
</dbReference>
<comment type="caution">
    <text evidence="4">The sequence shown here is derived from an EMBL/GenBank/DDBJ whole genome shotgun (WGS) entry which is preliminary data.</text>
</comment>
<accession>A0A1G1Z3Q4</accession>
<evidence type="ECO:0000313" key="5">
    <source>
        <dbReference type="Proteomes" id="UP000178515"/>
    </source>
</evidence>
<comment type="similarity">
    <text evidence="1">Belongs to the bacterial sugar transferase family.</text>
</comment>
<keyword evidence="2" id="KW-1133">Transmembrane helix</keyword>
<feature type="transmembrane region" description="Helical" evidence="2">
    <location>
        <begin position="25"/>
        <end position="46"/>
    </location>
</feature>